<proteinExistence type="predicted"/>
<dbReference type="EMBL" id="JACHMJ010000001">
    <property type="protein sequence ID" value="MBB5841691.1"/>
    <property type="molecule type" value="Genomic_DNA"/>
</dbReference>
<dbReference type="Proteomes" id="UP000536685">
    <property type="component" value="Unassembled WGS sequence"/>
</dbReference>
<organism evidence="2 3">
    <name type="scientific">Conyzicola lurida</name>
    <dbReference type="NCBI Taxonomy" id="1172621"/>
    <lineage>
        <taxon>Bacteria</taxon>
        <taxon>Bacillati</taxon>
        <taxon>Actinomycetota</taxon>
        <taxon>Actinomycetes</taxon>
        <taxon>Micrococcales</taxon>
        <taxon>Microbacteriaceae</taxon>
        <taxon>Conyzicola</taxon>
    </lineage>
</organism>
<protein>
    <submittedName>
        <fullName evidence="2">Uncharacterized protein</fullName>
    </submittedName>
</protein>
<sequence length="39" mass="3924">MSGNPGSEPAPDPKTETETPAEESAPDTVSGGAPEEPEK</sequence>
<name>A0A841AJ15_9MICO</name>
<evidence type="ECO:0000313" key="2">
    <source>
        <dbReference type="EMBL" id="MBB5841691.1"/>
    </source>
</evidence>
<dbReference type="AlphaFoldDB" id="A0A841AJ15"/>
<keyword evidence="3" id="KW-1185">Reference proteome</keyword>
<comment type="caution">
    <text evidence="2">The sequence shown here is derived from an EMBL/GenBank/DDBJ whole genome shotgun (WGS) entry which is preliminary data.</text>
</comment>
<feature type="region of interest" description="Disordered" evidence="1">
    <location>
        <begin position="1"/>
        <end position="39"/>
    </location>
</feature>
<reference evidence="2 3" key="1">
    <citation type="submission" date="2020-08" db="EMBL/GenBank/DDBJ databases">
        <title>Sequencing the genomes of 1000 actinobacteria strains.</title>
        <authorList>
            <person name="Klenk H.-P."/>
        </authorList>
    </citation>
    <scope>NUCLEOTIDE SEQUENCE [LARGE SCALE GENOMIC DNA]</scope>
    <source>
        <strain evidence="2 3">DSM 105784</strain>
    </source>
</reference>
<gene>
    <name evidence="2" type="ORF">HD599_000014</name>
</gene>
<accession>A0A841AJ15</accession>
<evidence type="ECO:0000313" key="3">
    <source>
        <dbReference type="Proteomes" id="UP000536685"/>
    </source>
</evidence>
<evidence type="ECO:0000256" key="1">
    <source>
        <dbReference type="SAM" id="MobiDB-lite"/>
    </source>
</evidence>